<organism evidence="2 3">
    <name type="scientific">Thiohalophilus thiocyanatoxydans</name>
    <dbReference type="NCBI Taxonomy" id="381308"/>
    <lineage>
        <taxon>Bacteria</taxon>
        <taxon>Pseudomonadati</taxon>
        <taxon>Pseudomonadota</taxon>
        <taxon>Gammaproteobacteria</taxon>
        <taxon>Thiohalomonadales</taxon>
        <taxon>Thiohalophilaceae</taxon>
        <taxon>Thiohalophilus</taxon>
    </lineage>
</organism>
<dbReference type="AlphaFoldDB" id="A0A4R8IUZ8"/>
<reference evidence="2 3" key="1">
    <citation type="submission" date="2019-03" db="EMBL/GenBank/DDBJ databases">
        <title>Genomic Encyclopedia of Type Strains, Phase IV (KMG-IV): sequencing the most valuable type-strain genomes for metagenomic binning, comparative biology and taxonomic classification.</title>
        <authorList>
            <person name="Goeker M."/>
        </authorList>
    </citation>
    <scope>NUCLEOTIDE SEQUENCE [LARGE SCALE GENOMIC DNA]</scope>
    <source>
        <strain evidence="2 3">DSM 16326</strain>
    </source>
</reference>
<proteinExistence type="predicted"/>
<accession>A0A4R8IUZ8</accession>
<feature type="chain" id="PRO_5020227897" description="Outer membrane protein with beta-barrel domain" evidence="1">
    <location>
        <begin position="23"/>
        <end position="172"/>
    </location>
</feature>
<sequence>MIALKQLPWLLLLLAVTTSTTARDKEHFAVKAGVLEHEDPAYEPALNVGLTVGGKLLRGDSAALGLQFELSTSVIEGETRTGLEDWEMDSHALYGVLHLGPRHYFKLKAGYIDWQVRYDLGGESEHREGSGLSWGIAYGYPLESGNYWELEYSMMSDEEDFGINYISLGYYF</sequence>
<keyword evidence="1" id="KW-0732">Signal</keyword>
<gene>
    <name evidence="2" type="ORF">EDC23_0637</name>
</gene>
<evidence type="ECO:0000256" key="1">
    <source>
        <dbReference type="SAM" id="SignalP"/>
    </source>
</evidence>
<comment type="caution">
    <text evidence="2">The sequence shown here is derived from an EMBL/GenBank/DDBJ whole genome shotgun (WGS) entry which is preliminary data.</text>
</comment>
<dbReference type="Proteomes" id="UP000294914">
    <property type="component" value="Unassembled WGS sequence"/>
</dbReference>
<evidence type="ECO:0000313" key="3">
    <source>
        <dbReference type="Proteomes" id="UP000294914"/>
    </source>
</evidence>
<keyword evidence="3" id="KW-1185">Reference proteome</keyword>
<dbReference type="InterPro" id="IPR021958">
    <property type="entry name" value="DUF3575"/>
</dbReference>
<evidence type="ECO:0008006" key="4">
    <source>
        <dbReference type="Google" id="ProtNLM"/>
    </source>
</evidence>
<dbReference type="RefSeq" id="WP_134081022.1">
    <property type="nucleotide sequence ID" value="NZ_SOQX01000001.1"/>
</dbReference>
<feature type="signal peptide" evidence="1">
    <location>
        <begin position="1"/>
        <end position="22"/>
    </location>
</feature>
<dbReference type="EMBL" id="SOQX01000001">
    <property type="protein sequence ID" value="TDY04264.1"/>
    <property type="molecule type" value="Genomic_DNA"/>
</dbReference>
<protein>
    <recommendedName>
        <fullName evidence="4">Outer membrane protein with beta-barrel domain</fullName>
    </recommendedName>
</protein>
<evidence type="ECO:0000313" key="2">
    <source>
        <dbReference type="EMBL" id="TDY04264.1"/>
    </source>
</evidence>
<name>A0A4R8IUZ8_9GAMM</name>
<dbReference type="Pfam" id="PF12099">
    <property type="entry name" value="DUF3575"/>
    <property type="match status" value="1"/>
</dbReference>